<feature type="domain" description="Reverse transcriptase" evidence="2">
    <location>
        <begin position="82"/>
        <end position="133"/>
    </location>
</feature>
<dbReference type="InterPro" id="IPR043502">
    <property type="entry name" value="DNA/RNA_pol_sf"/>
</dbReference>
<proteinExistence type="predicted"/>
<dbReference type="PANTHER" id="PTHR24559">
    <property type="entry name" value="TRANSPOSON TY3-I GAG-POL POLYPROTEIN"/>
    <property type="match status" value="1"/>
</dbReference>
<reference evidence="3" key="1">
    <citation type="journal article" date="2014" name="Nat. Commun.">
        <title>The emerging biofuel crop Camelina sativa retains a highly undifferentiated hexaploid genome structure.</title>
        <authorList>
            <person name="Kagale S."/>
            <person name="Koh C."/>
            <person name="Nixon J."/>
            <person name="Bollina V."/>
            <person name="Clarke W.E."/>
            <person name="Tuteja R."/>
            <person name="Spillane C."/>
            <person name="Robinson S.J."/>
            <person name="Links M.G."/>
            <person name="Clarke C."/>
            <person name="Higgins E.E."/>
            <person name="Huebert T."/>
            <person name="Sharpe A.G."/>
            <person name="Parkin I.A."/>
        </authorList>
    </citation>
    <scope>NUCLEOTIDE SEQUENCE [LARGE SCALE GENOMIC DNA]</scope>
    <source>
        <strain evidence="3">cv. DH55</strain>
    </source>
</reference>
<dbReference type="InterPro" id="IPR043128">
    <property type="entry name" value="Rev_trsase/Diguanyl_cyclase"/>
</dbReference>
<keyword evidence="3" id="KW-1185">Reference proteome</keyword>
<sequence>MQYTRADARARELIHLPSTHPQLTTAITSLFPSFGPSTIFLDHSSSDEPDVPTVHVRSSALDPSATWLAPIDEVDVGKKAFRKRYGHYEFVVMPFGLTNAPAAFIRLMNSVFQKFLDEFVIIFIYDILVYSKSP</sequence>
<protein>
    <submittedName>
        <fullName evidence="4">Uncharacterized protein LOC109125937</fullName>
    </submittedName>
</protein>
<dbReference type="SUPFAM" id="SSF56672">
    <property type="entry name" value="DNA/RNA polymerases"/>
    <property type="match status" value="1"/>
</dbReference>
<dbReference type="GeneID" id="109125937"/>
<organism evidence="3 4">
    <name type="scientific">Camelina sativa</name>
    <name type="common">False flax</name>
    <name type="synonym">Myagrum sativum</name>
    <dbReference type="NCBI Taxonomy" id="90675"/>
    <lineage>
        <taxon>Eukaryota</taxon>
        <taxon>Viridiplantae</taxon>
        <taxon>Streptophyta</taxon>
        <taxon>Embryophyta</taxon>
        <taxon>Tracheophyta</taxon>
        <taxon>Spermatophyta</taxon>
        <taxon>Magnoliopsida</taxon>
        <taxon>eudicotyledons</taxon>
        <taxon>Gunneridae</taxon>
        <taxon>Pentapetalae</taxon>
        <taxon>rosids</taxon>
        <taxon>malvids</taxon>
        <taxon>Brassicales</taxon>
        <taxon>Brassicaceae</taxon>
        <taxon>Camelineae</taxon>
        <taxon>Camelina</taxon>
    </lineage>
</organism>
<dbReference type="RefSeq" id="XP_019084289.1">
    <property type="nucleotide sequence ID" value="XM_019228744.1"/>
</dbReference>
<name>A0ABM1QC01_CAMSA</name>
<reference evidence="4" key="2">
    <citation type="submission" date="2025-08" db="UniProtKB">
        <authorList>
            <consortium name="RefSeq"/>
        </authorList>
    </citation>
    <scope>IDENTIFICATION</scope>
    <source>
        <tissue evidence="4">Leaf</tissue>
    </source>
</reference>
<evidence type="ECO:0000256" key="1">
    <source>
        <dbReference type="SAM" id="Phobius"/>
    </source>
</evidence>
<dbReference type="Proteomes" id="UP000694864">
    <property type="component" value="Chromosome 8"/>
</dbReference>
<dbReference type="InterPro" id="IPR000477">
    <property type="entry name" value="RT_dom"/>
</dbReference>
<dbReference type="Pfam" id="PF00078">
    <property type="entry name" value="RVT_1"/>
    <property type="match status" value="1"/>
</dbReference>
<evidence type="ECO:0000259" key="2">
    <source>
        <dbReference type="Pfam" id="PF00078"/>
    </source>
</evidence>
<evidence type="ECO:0000313" key="4">
    <source>
        <dbReference type="RefSeq" id="XP_019084289.1"/>
    </source>
</evidence>
<dbReference type="InterPro" id="IPR053134">
    <property type="entry name" value="RNA-dir_DNA_polymerase"/>
</dbReference>
<evidence type="ECO:0000313" key="3">
    <source>
        <dbReference type="Proteomes" id="UP000694864"/>
    </source>
</evidence>
<dbReference type="PANTHER" id="PTHR24559:SF444">
    <property type="entry name" value="REVERSE TRANSCRIPTASE DOMAIN-CONTAINING PROTEIN"/>
    <property type="match status" value="1"/>
</dbReference>
<accession>A0ABM1QC01</accession>
<keyword evidence="1" id="KW-1133">Transmembrane helix</keyword>
<feature type="transmembrane region" description="Helical" evidence="1">
    <location>
        <begin position="88"/>
        <end position="105"/>
    </location>
</feature>
<dbReference type="Gene3D" id="3.30.70.270">
    <property type="match status" value="1"/>
</dbReference>
<gene>
    <name evidence="4" type="primary">LOC109125937</name>
</gene>
<keyword evidence="1" id="KW-0472">Membrane</keyword>
<keyword evidence="1" id="KW-0812">Transmembrane</keyword>